<evidence type="ECO:0000313" key="3">
    <source>
        <dbReference type="Proteomes" id="UP001597526"/>
    </source>
</evidence>
<feature type="transmembrane region" description="Helical" evidence="1">
    <location>
        <begin position="74"/>
        <end position="95"/>
    </location>
</feature>
<gene>
    <name evidence="2" type="ORF">ACFSQJ_07960</name>
</gene>
<keyword evidence="1" id="KW-0472">Membrane</keyword>
<keyword evidence="1" id="KW-0812">Transmembrane</keyword>
<feature type="transmembrane region" description="Helical" evidence="1">
    <location>
        <begin position="6"/>
        <end position="30"/>
    </location>
</feature>
<evidence type="ECO:0000313" key="2">
    <source>
        <dbReference type="EMBL" id="MFD2586861.1"/>
    </source>
</evidence>
<dbReference type="EMBL" id="JBHULB010000008">
    <property type="protein sequence ID" value="MFD2586861.1"/>
    <property type="molecule type" value="Genomic_DNA"/>
</dbReference>
<comment type="caution">
    <text evidence="2">The sequence shown here is derived from an EMBL/GenBank/DDBJ whole genome shotgun (WGS) entry which is preliminary data.</text>
</comment>
<name>A0ABW5MWV1_9FLAO</name>
<evidence type="ECO:0000256" key="1">
    <source>
        <dbReference type="SAM" id="Phobius"/>
    </source>
</evidence>
<sequence>MTFDPIYIVGGILGDLSQLLLLVFCIVLVFKIKNTATVLMLAGSILTIFFYVFNIIWTTIAATNGPEAVAKSVALLNVLQNIPPVIFVIGFSLFVNNHIKKN</sequence>
<accession>A0ABW5MWV1</accession>
<feature type="transmembrane region" description="Helical" evidence="1">
    <location>
        <begin position="37"/>
        <end position="62"/>
    </location>
</feature>
<reference evidence="3" key="1">
    <citation type="journal article" date="2019" name="Int. J. Syst. Evol. Microbiol.">
        <title>The Global Catalogue of Microorganisms (GCM) 10K type strain sequencing project: providing services to taxonomists for standard genome sequencing and annotation.</title>
        <authorList>
            <consortium name="The Broad Institute Genomics Platform"/>
            <consortium name="The Broad Institute Genome Sequencing Center for Infectious Disease"/>
            <person name="Wu L."/>
            <person name="Ma J."/>
        </authorList>
    </citation>
    <scope>NUCLEOTIDE SEQUENCE [LARGE SCALE GENOMIC DNA]</scope>
    <source>
        <strain evidence="3">KCTC 52368</strain>
    </source>
</reference>
<keyword evidence="1" id="KW-1133">Transmembrane helix</keyword>
<proteinExistence type="predicted"/>
<dbReference type="RefSeq" id="WP_377766418.1">
    <property type="nucleotide sequence ID" value="NZ_JBHULB010000008.1"/>
</dbReference>
<keyword evidence="3" id="KW-1185">Reference proteome</keyword>
<protein>
    <submittedName>
        <fullName evidence="2">Uncharacterized protein</fullName>
    </submittedName>
</protein>
<organism evidence="2 3">
    <name type="scientific">Croceitalea marina</name>
    <dbReference type="NCBI Taxonomy" id="1775166"/>
    <lineage>
        <taxon>Bacteria</taxon>
        <taxon>Pseudomonadati</taxon>
        <taxon>Bacteroidota</taxon>
        <taxon>Flavobacteriia</taxon>
        <taxon>Flavobacteriales</taxon>
        <taxon>Flavobacteriaceae</taxon>
        <taxon>Croceitalea</taxon>
    </lineage>
</organism>
<dbReference type="Proteomes" id="UP001597526">
    <property type="component" value="Unassembled WGS sequence"/>
</dbReference>